<proteinExistence type="predicted"/>
<reference evidence="2" key="1">
    <citation type="submission" date="2020-10" db="EMBL/GenBank/DDBJ databases">
        <title>Taxonomic study of unclassified bacteria belonging to the class Ktedonobacteria.</title>
        <authorList>
            <person name="Yabe S."/>
            <person name="Wang C.M."/>
            <person name="Zheng Y."/>
            <person name="Sakai Y."/>
            <person name="Cavaletti L."/>
            <person name="Monciardini P."/>
            <person name="Donadio S."/>
        </authorList>
    </citation>
    <scope>NUCLEOTIDE SEQUENCE</scope>
    <source>
        <strain evidence="2">SOSP1-1</strain>
    </source>
</reference>
<dbReference type="PANTHER" id="PTHR11261">
    <property type="entry name" value="INTERPHOTORECEPTOR RETINOID-BINDING PROTEIN"/>
    <property type="match status" value="1"/>
</dbReference>
<comment type="caution">
    <text evidence="2">The sequence shown here is derived from an EMBL/GenBank/DDBJ whole genome shotgun (WGS) entry which is preliminary data.</text>
</comment>
<dbReference type="SUPFAM" id="SSF52096">
    <property type="entry name" value="ClpP/crotonase"/>
    <property type="match status" value="1"/>
</dbReference>
<dbReference type="Pfam" id="PF03572">
    <property type="entry name" value="Peptidase_S41"/>
    <property type="match status" value="1"/>
</dbReference>
<accession>A0A8J3HZ50</accession>
<dbReference type="SMART" id="SM00245">
    <property type="entry name" value="TSPc"/>
    <property type="match status" value="1"/>
</dbReference>
<dbReference type="Gene3D" id="3.90.226.10">
    <property type="entry name" value="2-enoyl-CoA Hydratase, Chain A, domain 1"/>
    <property type="match status" value="1"/>
</dbReference>
<protein>
    <submittedName>
        <fullName evidence="2">Interphotoreceptor retinoid-binding protein</fullName>
    </submittedName>
</protein>
<dbReference type="Proteomes" id="UP000612362">
    <property type="component" value="Unassembled WGS sequence"/>
</dbReference>
<dbReference type="InterPro" id="IPR029045">
    <property type="entry name" value="ClpP/crotonase-like_dom_sf"/>
</dbReference>
<keyword evidence="3" id="KW-1185">Reference proteome</keyword>
<dbReference type="GO" id="GO:0008236">
    <property type="term" value="F:serine-type peptidase activity"/>
    <property type="evidence" value="ECO:0007669"/>
    <property type="project" value="InterPro"/>
</dbReference>
<gene>
    <name evidence="2" type="ORF">KSX_14750</name>
</gene>
<organism evidence="2 3">
    <name type="scientific">Ktedonospora formicarum</name>
    <dbReference type="NCBI Taxonomy" id="2778364"/>
    <lineage>
        <taxon>Bacteria</taxon>
        <taxon>Bacillati</taxon>
        <taxon>Chloroflexota</taxon>
        <taxon>Ktedonobacteria</taxon>
        <taxon>Ktedonobacterales</taxon>
        <taxon>Ktedonobacteraceae</taxon>
        <taxon>Ktedonospora</taxon>
    </lineage>
</organism>
<dbReference type="Gene3D" id="3.30.750.44">
    <property type="match status" value="1"/>
</dbReference>
<dbReference type="GO" id="GO:0006508">
    <property type="term" value="P:proteolysis"/>
    <property type="evidence" value="ECO:0007669"/>
    <property type="project" value="InterPro"/>
</dbReference>
<feature type="domain" description="Tail specific protease" evidence="1">
    <location>
        <begin position="88"/>
        <end position="295"/>
    </location>
</feature>
<evidence type="ECO:0000259" key="1">
    <source>
        <dbReference type="SMART" id="SM00245"/>
    </source>
</evidence>
<sequence length="312" mass="35412">MQITEVGPQHFSLNELIESLVRQLEEKYVFPEKAREIATALYQHLDKGIYADISDGNLLAQMITEHLRVVSHDKHLRLYYRPEGVVDHLEEDETYTPEEIERIYQKREQNYGLKKLEVLDGNIGYFQFNEFVHPAVAGESMNAAMTFLAPTKALIIDLRSNGGGEPAMVQFLASYFFDAFLSENIQLNGLYDRRKDLLQQYWVLPYVPGPRYLDKPVYLLTSEHTFSAAEEFTYNLQQLKRALVIGVTTGGGAHAGLRFPISAHFEAFIPLVRAVNPISGTNWEGVGVQPDIITTKEEALDIAYQKALAEVQ</sequence>
<dbReference type="CDD" id="cd07563">
    <property type="entry name" value="Peptidase_S41_IRBP"/>
    <property type="match status" value="1"/>
</dbReference>
<dbReference type="Pfam" id="PF11918">
    <property type="entry name" value="Peptidase_S41_N"/>
    <property type="match status" value="1"/>
</dbReference>
<dbReference type="RefSeq" id="WP_220192792.1">
    <property type="nucleotide sequence ID" value="NZ_BNJF01000001.1"/>
</dbReference>
<dbReference type="AlphaFoldDB" id="A0A8J3HZ50"/>
<dbReference type="EMBL" id="BNJF01000001">
    <property type="protein sequence ID" value="GHO43312.1"/>
    <property type="molecule type" value="Genomic_DNA"/>
</dbReference>
<name>A0A8J3HZ50_9CHLR</name>
<evidence type="ECO:0000313" key="3">
    <source>
        <dbReference type="Proteomes" id="UP000612362"/>
    </source>
</evidence>
<evidence type="ECO:0000313" key="2">
    <source>
        <dbReference type="EMBL" id="GHO43312.1"/>
    </source>
</evidence>
<dbReference type="InterPro" id="IPR005151">
    <property type="entry name" value="Tail-specific_protease"/>
</dbReference>
<dbReference type="PANTHER" id="PTHR11261:SF3">
    <property type="entry name" value="RETINOL-BINDING PROTEIN 3"/>
    <property type="match status" value="1"/>
</dbReference>